<proteinExistence type="predicted"/>
<gene>
    <name evidence="2" type="ORF">OCBIM_22039850mg</name>
</gene>
<accession>A0A0L8G5P2</accession>
<dbReference type="AlphaFoldDB" id="A0A0L8G5P2"/>
<reference evidence="2" key="1">
    <citation type="submission" date="2015-07" db="EMBL/GenBank/DDBJ databases">
        <title>MeaNS - Measles Nucleotide Surveillance Program.</title>
        <authorList>
            <person name="Tran T."/>
            <person name="Druce J."/>
        </authorList>
    </citation>
    <scope>NUCLEOTIDE SEQUENCE</scope>
    <source>
        <strain evidence="2">UCB-OBI-ISO-001</strain>
        <tissue evidence="2">Gonad</tissue>
    </source>
</reference>
<feature type="region of interest" description="Disordered" evidence="1">
    <location>
        <begin position="32"/>
        <end position="57"/>
    </location>
</feature>
<evidence type="ECO:0000313" key="2">
    <source>
        <dbReference type="EMBL" id="KOF72193.1"/>
    </source>
</evidence>
<name>A0A0L8G5P2_OCTBM</name>
<dbReference type="EMBL" id="KQ423780">
    <property type="protein sequence ID" value="KOF72193.1"/>
    <property type="molecule type" value="Genomic_DNA"/>
</dbReference>
<sequence>MHVNLTRTGIHHQTHICQSHWALQDDAVEMVLNEGGGGGGGGGGGSGSDGSSDGGMEWNGISRMCMCVQKREQRKEGDEVHTLKAK</sequence>
<protein>
    <submittedName>
        <fullName evidence="2">Uncharacterized protein</fullName>
    </submittedName>
</protein>
<feature type="compositionally biased region" description="Gly residues" evidence="1">
    <location>
        <begin position="34"/>
        <end position="48"/>
    </location>
</feature>
<organism evidence="2">
    <name type="scientific">Octopus bimaculoides</name>
    <name type="common">California two-spotted octopus</name>
    <dbReference type="NCBI Taxonomy" id="37653"/>
    <lineage>
        <taxon>Eukaryota</taxon>
        <taxon>Metazoa</taxon>
        <taxon>Spiralia</taxon>
        <taxon>Lophotrochozoa</taxon>
        <taxon>Mollusca</taxon>
        <taxon>Cephalopoda</taxon>
        <taxon>Coleoidea</taxon>
        <taxon>Octopodiformes</taxon>
        <taxon>Octopoda</taxon>
        <taxon>Incirrata</taxon>
        <taxon>Octopodidae</taxon>
        <taxon>Octopus</taxon>
    </lineage>
</organism>
<evidence type="ECO:0000256" key="1">
    <source>
        <dbReference type="SAM" id="MobiDB-lite"/>
    </source>
</evidence>